<dbReference type="OrthoDB" id="4325201at2759"/>
<gene>
    <name evidence="4" type="ORF">E3N88_00877</name>
</gene>
<organism evidence="4 5">
    <name type="scientific">Mikania micrantha</name>
    <name type="common">bitter vine</name>
    <dbReference type="NCBI Taxonomy" id="192012"/>
    <lineage>
        <taxon>Eukaryota</taxon>
        <taxon>Viridiplantae</taxon>
        <taxon>Streptophyta</taxon>
        <taxon>Embryophyta</taxon>
        <taxon>Tracheophyta</taxon>
        <taxon>Spermatophyta</taxon>
        <taxon>Magnoliopsida</taxon>
        <taxon>eudicotyledons</taxon>
        <taxon>Gunneridae</taxon>
        <taxon>Pentapetalae</taxon>
        <taxon>asterids</taxon>
        <taxon>campanulids</taxon>
        <taxon>Asterales</taxon>
        <taxon>Asteraceae</taxon>
        <taxon>Asteroideae</taxon>
        <taxon>Heliantheae alliance</taxon>
        <taxon>Eupatorieae</taxon>
        <taxon>Mikania</taxon>
    </lineage>
</organism>
<dbReference type="PANTHER" id="PTHR46506">
    <property type="entry name" value="OS05G0143600 PROTEIN"/>
    <property type="match status" value="1"/>
</dbReference>
<dbReference type="Pfam" id="PF01419">
    <property type="entry name" value="Jacalin"/>
    <property type="match status" value="2"/>
</dbReference>
<dbReference type="PROSITE" id="PS51752">
    <property type="entry name" value="JACALIN_LECTIN"/>
    <property type="match status" value="2"/>
</dbReference>
<dbReference type="InterPro" id="IPR033734">
    <property type="entry name" value="Jacalin-like_lectin_dom_plant"/>
</dbReference>
<dbReference type="CDD" id="cd09612">
    <property type="entry name" value="Jacalin"/>
    <property type="match status" value="2"/>
</dbReference>
<comment type="similarity">
    <text evidence="1">Belongs to the jacalin lectin family.</text>
</comment>
<feature type="domain" description="Jacalin-type lectin" evidence="3">
    <location>
        <begin position="40"/>
        <end position="187"/>
    </location>
</feature>
<evidence type="ECO:0000256" key="2">
    <source>
        <dbReference type="ARBA" id="ARBA00022734"/>
    </source>
</evidence>
<dbReference type="EMBL" id="SZYD01000001">
    <property type="protein sequence ID" value="KAD7477741.1"/>
    <property type="molecule type" value="Genomic_DNA"/>
</dbReference>
<name>A0A5N6Q197_9ASTR</name>
<feature type="domain" description="Jacalin-type lectin" evidence="3">
    <location>
        <begin position="191"/>
        <end position="341"/>
    </location>
</feature>
<dbReference type="GO" id="GO:0030246">
    <property type="term" value="F:carbohydrate binding"/>
    <property type="evidence" value="ECO:0007669"/>
    <property type="project" value="UniProtKB-KW"/>
</dbReference>
<evidence type="ECO:0000313" key="4">
    <source>
        <dbReference type="EMBL" id="KAD7477741.1"/>
    </source>
</evidence>
<dbReference type="SUPFAM" id="SSF51101">
    <property type="entry name" value="Mannose-binding lectins"/>
    <property type="match status" value="2"/>
</dbReference>
<dbReference type="AlphaFoldDB" id="A0A5N6Q197"/>
<dbReference type="SMART" id="SM00915">
    <property type="entry name" value="Jacalin"/>
    <property type="match status" value="2"/>
</dbReference>
<evidence type="ECO:0000259" key="3">
    <source>
        <dbReference type="PROSITE" id="PS51752"/>
    </source>
</evidence>
<evidence type="ECO:0000256" key="1">
    <source>
        <dbReference type="ARBA" id="ARBA00006568"/>
    </source>
</evidence>
<evidence type="ECO:0000313" key="5">
    <source>
        <dbReference type="Proteomes" id="UP000326396"/>
    </source>
</evidence>
<comment type="caution">
    <text evidence="4">The sequence shown here is derived from an EMBL/GenBank/DDBJ whole genome shotgun (WGS) entry which is preliminary data.</text>
</comment>
<dbReference type="Gene3D" id="2.100.10.30">
    <property type="entry name" value="Jacalin-like lectin domain"/>
    <property type="match status" value="2"/>
</dbReference>
<accession>A0A5N6Q197</accession>
<sequence length="346" mass="38010">MMNVCENRARNGVTDCPESRNEENFQSIELLDSSRKVAGFIRVGIWGKQGGSPHNWTFELEQGHKLHKITIDHGDDVIYSLMFTTKCGDIFHTSNKVGGWAGGQTVSEVIFAIDEEIIGIKGSSGTQGGHTILSSLSFETNKRTHGPFGGTSDAHVFSIPWDNSGSLVGFYGIAGDYIDGIGVYVKAHEEIMKIGTWGKSEPDFPDNIWSFKLERNHHLKKIRVGHGDLIYSLMFTTHYRGLTHNYKKIGGTNGGDEVSEVTFDWDEEIIAISGTVALSRGSCPGITIISSLSFVTTKKTHGPFGNVRGKPFMVTWDDGSFDGFYGLCGFYLDSIGVYLKATSWGI</sequence>
<keyword evidence="2" id="KW-0430">Lectin</keyword>
<keyword evidence="5" id="KW-1185">Reference proteome</keyword>
<protein>
    <recommendedName>
        <fullName evidence="3">Jacalin-type lectin domain-containing protein</fullName>
    </recommendedName>
</protein>
<dbReference type="Proteomes" id="UP000326396">
    <property type="component" value="Linkage Group LG1"/>
</dbReference>
<dbReference type="InterPro" id="IPR001229">
    <property type="entry name" value="Jacalin-like_lectin_dom"/>
</dbReference>
<reference evidence="4 5" key="1">
    <citation type="submission" date="2019-05" db="EMBL/GenBank/DDBJ databases">
        <title>Mikania micrantha, genome provides insights into the molecular mechanism of rapid growth.</title>
        <authorList>
            <person name="Liu B."/>
        </authorList>
    </citation>
    <scope>NUCLEOTIDE SEQUENCE [LARGE SCALE GENOMIC DNA]</scope>
    <source>
        <strain evidence="4">NLD-2019</strain>
        <tissue evidence="4">Leaf</tissue>
    </source>
</reference>
<dbReference type="InterPro" id="IPR036404">
    <property type="entry name" value="Jacalin-like_lectin_dom_sf"/>
</dbReference>
<proteinExistence type="inferred from homology"/>